<comment type="caution">
    <text evidence="2">The sequence shown here is derived from an EMBL/GenBank/DDBJ whole genome shotgun (WGS) entry which is preliminary data.</text>
</comment>
<sequence length="454" mass="50790">MTLLHTLWSLRRPSGLWRMNDEASSLPTALLRDAASIAGVYLASRHWLKQYIPVQTHLPVLIEDFEDESDTRNSDSGRLSWRLIIKSFTRTYSPLHILGLLNLVSLVSIASMWLPHALAIFTLSYVLLPLILAFSLHEVMMIVFPPDKAIGIRSLPAKTTIDHILLSSRRFQLTADVLRYALCCSATVALVWLPGMQEQSNIVVPLVTMAYTVAILGRFHTLARVRLGEIMAWVLASFATSAGLFGLTVIIGKLVPSLSAANDPIKRPERRYFDPWITTLAAPLQQAVVAVVPGCIIILTSRYEYSKRHVEAMLRRHRAPVRVPTKLKAFGGPMLWSGLLTLALSMLGLHVLAATNDAYSMRPLDFLEIFITMPTTCLALATVSYCTGQLRSWLQYEEIWVPNRDDIKEWHRVAPLEDGKGQSPLDGEGRMLQGIERCSNPQQPRIIDLRQGPA</sequence>
<feature type="transmembrane region" description="Helical" evidence="1">
    <location>
        <begin position="120"/>
        <end position="144"/>
    </location>
</feature>
<organism evidence="2 3">
    <name type="scientific">Kockovaella imperatae</name>
    <dbReference type="NCBI Taxonomy" id="4999"/>
    <lineage>
        <taxon>Eukaryota</taxon>
        <taxon>Fungi</taxon>
        <taxon>Dikarya</taxon>
        <taxon>Basidiomycota</taxon>
        <taxon>Agaricomycotina</taxon>
        <taxon>Tremellomycetes</taxon>
        <taxon>Tremellales</taxon>
        <taxon>Cuniculitremaceae</taxon>
        <taxon>Kockovaella</taxon>
    </lineage>
</organism>
<reference evidence="2 3" key="1">
    <citation type="submission" date="2017-03" db="EMBL/GenBank/DDBJ databases">
        <title>Widespread Adenine N6-methylation of Active Genes in Fungi.</title>
        <authorList>
            <consortium name="DOE Joint Genome Institute"/>
            <person name="Mondo S.J."/>
            <person name="Dannebaum R.O."/>
            <person name="Kuo R.C."/>
            <person name="Louie K.B."/>
            <person name="Bewick A.J."/>
            <person name="Labutti K."/>
            <person name="Haridas S."/>
            <person name="Kuo A."/>
            <person name="Salamov A."/>
            <person name="Ahrendt S.R."/>
            <person name="Lau R."/>
            <person name="Bowen B.P."/>
            <person name="Lipzen A."/>
            <person name="Sullivan W."/>
            <person name="Andreopoulos W.B."/>
            <person name="Clum A."/>
            <person name="Lindquist E."/>
            <person name="Daum C."/>
            <person name="Northen T.R."/>
            <person name="Ramamoorthy G."/>
            <person name="Schmitz R.J."/>
            <person name="Gryganskyi A."/>
            <person name="Culley D."/>
            <person name="Magnuson J."/>
            <person name="James T.Y."/>
            <person name="O'Malley M.A."/>
            <person name="Stajich J.E."/>
            <person name="Spatafora J.W."/>
            <person name="Visel A."/>
            <person name="Grigoriev I.V."/>
        </authorList>
    </citation>
    <scope>NUCLEOTIDE SEQUENCE [LARGE SCALE GENOMIC DNA]</scope>
    <source>
        <strain evidence="2 3">NRRL Y-17943</strain>
    </source>
</reference>
<dbReference type="Proteomes" id="UP000193218">
    <property type="component" value="Unassembled WGS sequence"/>
</dbReference>
<keyword evidence="1" id="KW-0812">Transmembrane</keyword>
<evidence type="ECO:0000313" key="2">
    <source>
        <dbReference type="EMBL" id="ORX37698.1"/>
    </source>
</evidence>
<name>A0A1Y1UI29_9TREE</name>
<protein>
    <submittedName>
        <fullName evidence="2">Uncharacterized protein</fullName>
    </submittedName>
</protein>
<feature type="transmembrane region" description="Helical" evidence="1">
    <location>
        <begin position="202"/>
        <end position="219"/>
    </location>
</feature>
<evidence type="ECO:0000256" key="1">
    <source>
        <dbReference type="SAM" id="Phobius"/>
    </source>
</evidence>
<dbReference type="AlphaFoldDB" id="A0A1Y1UI29"/>
<feature type="transmembrane region" description="Helical" evidence="1">
    <location>
        <begin position="275"/>
        <end position="299"/>
    </location>
</feature>
<gene>
    <name evidence="2" type="ORF">BD324DRAFT_622925</name>
</gene>
<feature type="transmembrane region" description="Helical" evidence="1">
    <location>
        <begin position="334"/>
        <end position="354"/>
    </location>
</feature>
<dbReference type="InParanoid" id="A0A1Y1UI29"/>
<feature type="transmembrane region" description="Helical" evidence="1">
    <location>
        <begin position="95"/>
        <end position="114"/>
    </location>
</feature>
<accession>A0A1Y1UI29</accession>
<dbReference type="EMBL" id="NBSH01000005">
    <property type="protein sequence ID" value="ORX37698.1"/>
    <property type="molecule type" value="Genomic_DNA"/>
</dbReference>
<dbReference type="RefSeq" id="XP_021871685.1">
    <property type="nucleotide sequence ID" value="XM_022015525.1"/>
</dbReference>
<dbReference type="GeneID" id="33557334"/>
<proteinExistence type="predicted"/>
<feature type="transmembrane region" description="Helical" evidence="1">
    <location>
        <begin position="177"/>
        <end position="196"/>
    </location>
</feature>
<feature type="transmembrane region" description="Helical" evidence="1">
    <location>
        <begin position="366"/>
        <end position="386"/>
    </location>
</feature>
<evidence type="ECO:0000313" key="3">
    <source>
        <dbReference type="Proteomes" id="UP000193218"/>
    </source>
</evidence>
<feature type="transmembrane region" description="Helical" evidence="1">
    <location>
        <begin position="231"/>
        <end position="255"/>
    </location>
</feature>
<keyword evidence="3" id="KW-1185">Reference proteome</keyword>
<keyword evidence="1" id="KW-1133">Transmembrane helix</keyword>
<keyword evidence="1" id="KW-0472">Membrane</keyword>